<dbReference type="SUPFAM" id="SSF55073">
    <property type="entry name" value="Nucleotide cyclase"/>
    <property type="match status" value="1"/>
</dbReference>
<name>A0A1I4S1B8_9GAMM</name>
<dbReference type="CDD" id="cd01949">
    <property type="entry name" value="GGDEF"/>
    <property type="match status" value="1"/>
</dbReference>
<keyword evidence="3" id="KW-0472">Membrane</keyword>
<dbReference type="InterPro" id="IPR000014">
    <property type="entry name" value="PAS"/>
</dbReference>
<evidence type="ECO:0000313" key="8">
    <source>
        <dbReference type="Proteomes" id="UP000243629"/>
    </source>
</evidence>
<dbReference type="InterPro" id="IPR029787">
    <property type="entry name" value="Nucleotide_cyclase"/>
</dbReference>
<evidence type="ECO:0000256" key="2">
    <source>
        <dbReference type="ARBA" id="ARBA00004533"/>
    </source>
</evidence>
<dbReference type="CDD" id="cd00130">
    <property type="entry name" value="PAS"/>
    <property type="match status" value="1"/>
</dbReference>
<protein>
    <submittedName>
        <fullName evidence="7">PAS domain S-box-containing protein/diguanylate cyclase (GGDEF) domain-containing protein</fullName>
    </submittedName>
</protein>
<dbReference type="SMART" id="SM00091">
    <property type="entry name" value="PAS"/>
    <property type="match status" value="1"/>
</dbReference>
<dbReference type="InterPro" id="IPR043128">
    <property type="entry name" value="Rev_trsase/Diguanyl_cyclase"/>
</dbReference>
<dbReference type="Pfam" id="PF08447">
    <property type="entry name" value="PAS_3"/>
    <property type="match status" value="1"/>
</dbReference>
<feature type="transmembrane region" description="Helical" evidence="3">
    <location>
        <begin position="125"/>
        <end position="144"/>
    </location>
</feature>
<dbReference type="Gene3D" id="3.30.450.20">
    <property type="entry name" value="PAS domain"/>
    <property type="match status" value="1"/>
</dbReference>
<feature type="domain" description="PAS" evidence="4">
    <location>
        <begin position="160"/>
        <end position="233"/>
    </location>
</feature>
<dbReference type="InterPro" id="IPR013655">
    <property type="entry name" value="PAS_fold_3"/>
</dbReference>
<dbReference type="FunFam" id="3.30.70.270:FF:000001">
    <property type="entry name" value="Diguanylate cyclase domain protein"/>
    <property type="match status" value="1"/>
</dbReference>
<dbReference type="PROSITE" id="PS50113">
    <property type="entry name" value="PAC"/>
    <property type="match status" value="1"/>
</dbReference>
<dbReference type="GO" id="GO:0005886">
    <property type="term" value="C:plasma membrane"/>
    <property type="evidence" value="ECO:0007669"/>
    <property type="project" value="UniProtKB-SubCell"/>
</dbReference>
<evidence type="ECO:0000259" key="5">
    <source>
        <dbReference type="PROSITE" id="PS50113"/>
    </source>
</evidence>
<evidence type="ECO:0000259" key="6">
    <source>
        <dbReference type="PROSITE" id="PS50887"/>
    </source>
</evidence>
<comment type="cofactor">
    <cofactor evidence="1">
        <name>Mg(2+)</name>
        <dbReference type="ChEBI" id="CHEBI:18420"/>
    </cofactor>
</comment>
<dbReference type="SMART" id="SM00267">
    <property type="entry name" value="GGDEF"/>
    <property type="match status" value="1"/>
</dbReference>
<dbReference type="InterPro" id="IPR000700">
    <property type="entry name" value="PAS-assoc_C"/>
</dbReference>
<feature type="domain" description="GGDEF" evidence="6">
    <location>
        <begin position="322"/>
        <end position="457"/>
    </location>
</feature>
<dbReference type="SMART" id="SM00086">
    <property type="entry name" value="PAC"/>
    <property type="match status" value="1"/>
</dbReference>
<feature type="domain" description="PAC" evidence="5">
    <location>
        <begin position="237"/>
        <end position="290"/>
    </location>
</feature>
<dbReference type="NCBIfam" id="TIGR00254">
    <property type="entry name" value="GGDEF"/>
    <property type="match status" value="1"/>
</dbReference>
<evidence type="ECO:0000259" key="4">
    <source>
        <dbReference type="PROSITE" id="PS50112"/>
    </source>
</evidence>
<dbReference type="InterPro" id="IPR001610">
    <property type="entry name" value="PAC"/>
</dbReference>
<dbReference type="Gene3D" id="3.30.70.270">
    <property type="match status" value="1"/>
</dbReference>
<dbReference type="PROSITE" id="PS50887">
    <property type="entry name" value="GGDEF"/>
    <property type="match status" value="1"/>
</dbReference>
<evidence type="ECO:0000313" key="7">
    <source>
        <dbReference type="EMBL" id="SFM58336.1"/>
    </source>
</evidence>
<dbReference type="SUPFAM" id="SSF55785">
    <property type="entry name" value="PYP-like sensor domain (PAS domain)"/>
    <property type="match status" value="1"/>
</dbReference>
<keyword evidence="3" id="KW-0812">Transmembrane</keyword>
<dbReference type="PANTHER" id="PTHR44757">
    <property type="entry name" value="DIGUANYLATE CYCLASE DGCP"/>
    <property type="match status" value="1"/>
</dbReference>
<dbReference type="GO" id="GO:0003824">
    <property type="term" value="F:catalytic activity"/>
    <property type="evidence" value="ECO:0007669"/>
    <property type="project" value="UniProtKB-ARBA"/>
</dbReference>
<dbReference type="InterPro" id="IPR000160">
    <property type="entry name" value="GGDEF_dom"/>
</dbReference>
<keyword evidence="8" id="KW-1185">Reference proteome</keyword>
<keyword evidence="3" id="KW-1133">Transmembrane helix</keyword>
<dbReference type="Proteomes" id="UP000243629">
    <property type="component" value="Unassembled WGS sequence"/>
</dbReference>
<dbReference type="PROSITE" id="PS50112">
    <property type="entry name" value="PAS"/>
    <property type="match status" value="1"/>
</dbReference>
<dbReference type="InterPro" id="IPR035965">
    <property type="entry name" value="PAS-like_dom_sf"/>
</dbReference>
<gene>
    <name evidence="7" type="ORF">SAMN05216217_108115</name>
</gene>
<dbReference type="NCBIfam" id="TIGR00229">
    <property type="entry name" value="sensory_box"/>
    <property type="match status" value="1"/>
</dbReference>
<dbReference type="Pfam" id="PF00990">
    <property type="entry name" value="GGDEF"/>
    <property type="match status" value="1"/>
</dbReference>
<dbReference type="AlphaFoldDB" id="A0A1I4S1B8"/>
<dbReference type="Pfam" id="PF12974">
    <property type="entry name" value="Phosphonate-bd"/>
    <property type="match status" value="1"/>
</dbReference>
<dbReference type="OrthoDB" id="9812260at2"/>
<reference evidence="8" key="1">
    <citation type="submission" date="2016-10" db="EMBL/GenBank/DDBJ databases">
        <authorList>
            <person name="Varghese N."/>
            <person name="Submissions S."/>
        </authorList>
    </citation>
    <scope>NUCLEOTIDE SEQUENCE [LARGE SCALE GENOMIC DNA]</scope>
    <source>
        <strain evidence="8">DSM 24213</strain>
    </source>
</reference>
<organism evidence="7 8">
    <name type="scientific">Halopseudomonas yangmingensis</name>
    <dbReference type="NCBI Taxonomy" id="1720063"/>
    <lineage>
        <taxon>Bacteria</taxon>
        <taxon>Pseudomonadati</taxon>
        <taxon>Pseudomonadota</taxon>
        <taxon>Gammaproteobacteria</taxon>
        <taxon>Pseudomonadales</taxon>
        <taxon>Pseudomonadaceae</taxon>
        <taxon>Halopseudomonas</taxon>
    </lineage>
</organism>
<dbReference type="EMBL" id="FOUI01000008">
    <property type="protein sequence ID" value="SFM58336.1"/>
    <property type="molecule type" value="Genomic_DNA"/>
</dbReference>
<dbReference type="STRING" id="1720063.SAMN05216217_108115"/>
<proteinExistence type="predicted"/>
<dbReference type="PANTHER" id="PTHR44757:SF2">
    <property type="entry name" value="BIOFILM ARCHITECTURE MAINTENANCE PROTEIN MBAA"/>
    <property type="match status" value="1"/>
</dbReference>
<dbReference type="InterPro" id="IPR052155">
    <property type="entry name" value="Biofilm_reg_signaling"/>
</dbReference>
<comment type="subcellular location">
    <subcellularLocation>
        <location evidence="2">Cell inner membrane</location>
    </subcellularLocation>
</comment>
<evidence type="ECO:0000256" key="1">
    <source>
        <dbReference type="ARBA" id="ARBA00001946"/>
    </source>
</evidence>
<sequence length="460" mass="51984">MDAAFALTGVLEYMVASGEVQDGQLRVLNRQPLPGYPWQTSTRLYPEWPFLALPHVDQQQVRRIASALLGLDWQHPAAARAGIDGFAPPADYMAVEQVARDLRLPPYDVLPEFTLADTWQRYHNLMLGFALLLVLLLLALAGLLRQLLVIRRGQQQLARERQRLEEVIWGTDSGIWELDMLSHQVLCNERWASMLGYRLEQLQPVTFATWESLVHPDDLPEALLHLRQHLGGSSERFEAELRMRHQNGHWVWILSRGRVVERDEQGRPLRMSGTHQDIMAMKAHQLKLEHGAHHDALTGLPNRLLLDDRLRHALSTAHRNADWLAVVYLDLDGFKAVNDHHGHACGDELLVELARRMQAALRESDTLARIGGDEFVALLVGLHGPEDATPVLERLLEAAARPAELQQQRLQVSVSMGVAFQPPGEAQASAEQLLLQADQAMYQAKSAGRNCWRVAERESW</sequence>
<accession>A0A1I4S1B8</accession>
<evidence type="ECO:0000256" key="3">
    <source>
        <dbReference type="SAM" id="Phobius"/>
    </source>
</evidence>